<dbReference type="GO" id="GO:0005634">
    <property type="term" value="C:nucleus"/>
    <property type="evidence" value="ECO:0007669"/>
    <property type="project" value="UniProtKB-SubCell"/>
</dbReference>
<proteinExistence type="inferred from homology"/>
<reference evidence="11" key="1">
    <citation type="journal article" date="2014" name="Nat. Genet.">
        <title>A reference genome for common bean and genome-wide analysis of dual domestications.</title>
        <authorList>
            <person name="Schmutz J."/>
            <person name="McClean P.E."/>
            <person name="Mamidi S."/>
            <person name="Wu G.A."/>
            <person name="Cannon S.B."/>
            <person name="Grimwood J."/>
            <person name="Jenkins J."/>
            <person name="Shu S."/>
            <person name="Song Q."/>
            <person name="Chavarro C."/>
            <person name="Torres-Torres M."/>
            <person name="Geffroy V."/>
            <person name="Moghaddam S.M."/>
            <person name="Gao D."/>
            <person name="Abernathy B."/>
            <person name="Barry K."/>
            <person name="Blair M."/>
            <person name="Brick M.A."/>
            <person name="Chovatia M."/>
            <person name="Gepts P."/>
            <person name="Goodstein D.M."/>
            <person name="Gonzales M."/>
            <person name="Hellsten U."/>
            <person name="Hyten D.L."/>
            <person name="Jia G."/>
            <person name="Kelly J.D."/>
            <person name="Kudrna D."/>
            <person name="Lee R."/>
            <person name="Richard M.M."/>
            <person name="Miklas P.N."/>
            <person name="Osorno J.M."/>
            <person name="Rodrigues J."/>
            <person name="Thareau V."/>
            <person name="Urrea C.A."/>
            <person name="Wang M."/>
            <person name="Yu Y."/>
            <person name="Zhang M."/>
            <person name="Wing R.A."/>
            <person name="Cregan P.B."/>
            <person name="Rokhsar D.S."/>
            <person name="Jackson S.A."/>
        </authorList>
    </citation>
    <scope>NUCLEOTIDE SEQUENCE [LARGE SCALE GENOMIC DNA]</scope>
    <source>
        <strain evidence="11">cv. G19833</strain>
    </source>
</reference>
<comment type="similarity">
    <text evidence="2">Belongs to the bZIP family.</text>
</comment>
<dbReference type="Gramene" id="ESW03849">
    <property type="protein sequence ID" value="ESW03849"/>
    <property type="gene ID" value="PHAVU_011G047100g"/>
</dbReference>
<feature type="coiled-coil region" evidence="7">
    <location>
        <begin position="115"/>
        <end position="156"/>
    </location>
</feature>
<evidence type="ECO:0000256" key="4">
    <source>
        <dbReference type="ARBA" id="ARBA00023125"/>
    </source>
</evidence>
<dbReference type="InterPro" id="IPR004827">
    <property type="entry name" value="bZIP"/>
</dbReference>
<comment type="subcellular location">
    <subcellularLocation>
        <location evidence="1">Nucleus</location>
    </subcellularLocation>
</comment>
<evidence type="ECO:0000259" key="9">
    <source>
        <dbReference type="PROSITE" id="PS50217"/>
    </source>
</evidence>
<dbReference type="InterPro" id="IPR044827">
    <property type="entry name" value="GBF-like"/>
</dbReference>
<accession>V7AEA4</accession>
<dbReference type="CDD" id="cd14702">
    <property type="entry name" value="bZIP_plant_GBF1"/>
    <property type="match status" value="1"/>
</dbReference>
<feature type="domain" description="BZIP" evidence="9">
    <location>
        <begin position="90"/>
        <end position="153"/>
    </location>
</feature>
<keyword evidence="7" id="KW-0175">Coiled coil</keyword>
<dbReference type="EMBL" id="CM002298">
    <property type="protein sequence ID" value="ESW03849.1"/>
    <property type="molecule type" value="Genomic_DNA"/>
</dbReference>
<keyword evidence="5" id="KW-0804">Transcription</keyword>
<name>V7AEA4_PHAVU</name>
<dbReference type="AlphaFoldDB" id="V7AEA4"/>
<dbReference type="OrthoDB" id="1435690at2759"/>
<evidence type="ECO:0000313" key="10">
    <source>
        <dbReference type="EMBL" id="ESW03849.1"/>
    </source>
</evidence>
<organism evidence="10 11">
    <name type="scientific">Phaseolus vulgaris</name>
    <name type="common">Kidney bean</name>
    <name type="synonym">French bean</name>
    <dbReference type="NCBI Taxonomy" id="3885"/>
    <lineage>
        <taxon>Eukaryota</taxon>
        <taxon>Viridiplantae</taxon>
        <taxon>Streptophyta</taxon>
        <taxon>Embryophyta</taxon>
        <taxon>Tracheophyta</taxon>
        <taxon>Spermatophyta</taxon>
        <taxon>Magnoliopsida</taxon>
        <taxon>eudicotyledons</taxon>
        <taxon>Gunneridae</taxon>
        <taxon>Pentapetalae</taxon>
        <taxon>rosids</taxon>
        <taxon>fabids</taxon>
        <taxon>Fabales</taxon>
        <taxon>Fabaceae</taxon>
        <taxon>Papilionoideae</taxon>
        <taxon>50 kb inversion clade</taxon>
        <taxon>NPAAA clade</taxon>
        <taxon>indigoferoid/millettioid clade</taxon>
        <taxon>Phaseoleae</taxon>
        <taxon>Phaseolus</taxon>
    </lineage>
</organism>
<gene>
    <name evidence="10" type="ORF">PHAVU_011G047100g</name>
</gene>
<evidence type="ECO:0000256" key="1">
    <source>
        <dbReference type="ARBA" id="ARBA00004123"/>
    </source>
</evidence>
<feature type="compositionally biased region" description="Basic residues" evidence="8">
    <location>
        <begin position="94"/>
        <end position="110"/>
    </location>
</feature>
<evidence type="ECO:0000256" key="5">
    <source>
        <dbReference type="ARBA" id="ARBA00023163"/>
    </source>
</evidence>
<dbReference type="STRING" id="3885.V7AEA4"/>
<dbReference type="PANTHER" id="PTHR45967:SF38">
    <property type="entry name" value="G-BOX-BINDING FACTOR 2"/>
    <property type="match status" value="1"/>
</dbReference>
<dbReference type="Proteomes" id="UP000000226">
    <property type="component" value="Chromosome 11"/>
</dbReference>
<evidence type="ECO:0000256" key="3">
    <source>
        <dbReference type="ARBA" id="ARBA00023015"/>
    </source>
</evidence>
<dbReference type="SMR" id="V7AEA4"/>
<keyword evidence="11" id="KW-1185">Reference proteome</keyword>
<dbReference type="InterPro" id="IPR045314">
    <property type="entry name" value="bZIP_plant_GBF1"/>
</dbReference>
<feature type="region of interest" description="Disordered" evidence="8">
    <location>
        <begin position="81"/>
        <end position="110"/>
    </location>
</feature>
<keyword evidence="3" id="KW-0805">Transcription regulation</keyword>
<dbReference type="GO" id="GO:0043565">
    <property type="term" value="F:sequence-specific DNA binding"/>
    <property type="evidence" value="ECO:0007669"/>
    <property type="project" value="InterPro"/>
</dbReference>
<dbReference type="PROSITE" id="PS50217">
    <property type="entry name" value="BZIP"/>
    <property type="match status" value="1"/>
</dbReference>
<evidence type="ECO:0000256" key="8">
    <source>
        <dbReference type="SAM" id="MobiDB-lite"/>
    </source>
</evidence>
<sequence length="188" mass="21117">MEMNKSSKRPKVKIIKLKDISSIKQTQFSMTAGNGGGANNVTSIENCNSIQDKTNIASDHFEANPTEGNRILSTNLSATNPQLAKEESDEAKEQRRRQSKKKSAKRSRLKMKVERERLNASIRNLDVENAGLRKELRDLIDEYDKLTGNNDSLMDELNEMFGQETVMDVFNMQSADSDADDNQNSNAT</sequence>
<protein>
    <recommendedName>
        <fullName evidence="9">BZIP domain-containing protein</fullName>
    </recommendedName>
</protein>
<dbReference type="SMART" id="SM00338">
    <property type="entry name" value="BRLZ"/>
    <property type="match status" value="1"/>
</dbReference>
<dbReference type="GO" id="GO:0003700">
    <property type="term" value="F:DNA-binding transcription factor activity"/>
    <property type="evidence" value="ECO:0007669"/>
    <property type="project" value="InterPro"/>
</dbReference>
<evidence type="ECO:0000256" key="2">
    <source>
        <dbReference type="ARBA" id="ARBA00007163"/>
    </source>
</evidence>
<dbReference type="PANTHER" id="PTHR45967">
    <property type="entry name" value="G-BOX-BINDING FACTOR 3-RELATED"/>
    <property type="match status" value="1"/>
</dbReference>
<keyword evidence="4" id="KW-0238">DNA-binding</keyword>
<dbReference type="Pfam" id="PF00170">
    <property type="entry name" value="bZIP_1"/>
    <property type="match status" value="1"/>
</dbReference>
<evidence type="ECO:0000313" key="11">
    <source>
        <dbReference type="Proteomes" id="UP000000226"/>
    </source>
</evidence>
<evidence type="ECO:0000256" key="6">
    <source>
        <dbReference type="ARBA" id="ARBA00023242"/>
    </source>
</evidence>
<evidence type="ECO:0000256" key="7">
    <source>
        <dbReference type="SAM" id="Coils"/>
    </source>
</evidence>
<keyword evidence="6" id="KW-0539">Nucleus</keyword>